<feature type="transmembrane region" description="Helical" evidence="6">
    <location>
        <begin position="17"/>
        <end position="36"/>
    </location>
</feature>
<feature type="transmembrane region" description="Helical" evidence="6">
    <location>
        <begin position="60"/>
        <end position="80"/>
    </location>
</feature>
<feature type="transmembrane region" description="Helical" evidence="6">
    <location>
        <begin position="169"/>
        <end position="189"/>
    </location>
</feature>
<feature type="transmembrane region" description="Helical" evidence="6">
    <location>
        <begin position="310"/>
        <end position="332"/>
    </location>
</feature>
<evidence type="ECO:0000256" key="1">
    <source>
        <dbReference type="ARBA" id="ARBA00004651"/>
    </source>
</evidence>
<evidence type="ECO:0000256" key="4">
    <source>
        <dbReference type="ARBA" id="ARBA00022989"/>
    </source>
</evidence>
<evidence type="ECO:0000256" key="2">
    <source>
        <dbReference type="ARBA" id="ARBA00022475"/>
    </source>
</evidence>
<comment type="subcellular location">
    <subcellularLocation>
        <location evidence="1">Cell membrane</location>
        <topology evidence="1">Multi-pass membrane protein</topology>
    </subcellularLocation>
</comment>
<feature type="transmembrane region" description="Helical" evidence="6">
    <location>
        <begin position="556"/>
        <end position="582"/>
    </location>
</feature>
<evidence type="ECO:0000256" key="3">
    <source>
        <dbReference type="ARBA" id="ARBA00022692"/>
    </source>
</evidence>
<dbReference type="PANTHER" id="PTHR34820">
    <property type="entry name" value="INNER MEMBRANE PROTEIN YEBZ"/>
    <property type="match status" value="1"/>
</dbReference>
<reference evidence="8 9" key="1">
    <citation type="submission" date="2023-03" db="EMBL/GenBank/DDBJ databases">
        <title>YIM 133296 draft genome.</title>
        <authorList>
            <person name="Xiong L."/>
        </authorList>
    </citation>
    <scope>NUCLEOTIDE SEQUENCE [LARGE SCALE GENOMIC DNA]</scope>
    <source>
        <strain evidence="8 9">YIM 133296</strain>
    </source>
</reference>
<feature type="transmembrane region" description="Helical" evidence="6">
    <location>
        <begin position="374"/>
        <end position="394"/>
    </location>
</feature>
<protein>
    <submittedName>
        <fullName evidence="8">Cytochrome c oxidase assembly protein</fullName>
    </submittedName>
</protein>
<evidence type="ECO:0000256" key="6">
    <source>
        <dbReference type="SAM" id="Phobius"/>
    </source>
</evidence>
<feature type="transmembrane region" description="Helical" evidence="6">
    <location>
        <begin position="521"/>
        <end position="544"/>
    </location>
</feature>
<feature type="transmembrane region" description="Helical" evidence="6">
    <location>
        <begin position="142"/>
        <end position="162"/>
    </location>
</feature>
<dbReference type="Proteomes" id="UP001528912">
    <property type="component" value="Unassembled WGS sequence"/>
</dbReference>
<dbReference type="RefSeq" id="WP_277190561.1">
    <property type="nucleotide sequence ID" value="NZ_JAROAV010000003.1"/>
</dbReference>
<feature type="transmembrane region" description="Helical" evidence="6">
    <location>
        <begin position="485"/>
        <end position="509"/>
    </location>
</feature>
<proteinExistence type="predicted"/>
<keyword evidence="9" id="KW-1185">Reference proteome</keyword>
<evidence type="ECO:0000313" key="8">
    <source>
        <dbReference type="EMBL" id="MDF8262778.1"/>
    </source>
</evidence>
<evidence type="ECO:0000259" key="7">
    <source>
        <dbReference type="Pfam" id="PF05425"/>
    </source>
</evidence>
<feature type="transmembrane region" description="Helical" evidence="6">
    <location>
        <begin position="92"/>
        <end position="116"/>
    </location>
</feature>
<keyword evidence="4 6" id="KW-1133">Transmembrane helix</keyword>
<keyword evidence="5 6" id="KW-0472">Membrane</keyword>
<name>A0ABT6C220_9MICO</name>
<feature type="transmembrane region" description="Helical" evidence="6">
    <location>
        <begin position="201"/>
        <end position="223"/>
    </location>
</feature>
<keyword evidence="3 6" id="KW-0812">Transmembrane</keyword>
<dbReference type="InterPro" id="IPR019108">
    <property type="entry name" value="Caa3_assmbl_CtaG-rel"/>
</dbReference>
<feature type="transmembrane region" description="Helical" evidence="6">
    <location>
        <begin position="406"/>
        <end position="428"/>
    </location>
</feature>
<sequence>MSSGYIGDNRRRMSPSWIVLIGVVALVVCALAAWYGRATQALEIGDPGALVRWGLPLTRVVHDIAAALTVGSLLIGGLLVPEAASTRRRERAGTIAAYSALTWGLAGVLGAILGYADVAGSPVGSAGFWSSAWTSTWDLDQLRAPAITALLALLVGLVAVVDRSRNTQVWLLATSVLAVLPLALAGHAAGSSDHDAAVNSLAGHLVGITLWVGGLLSLLVMWPRLGKGAATTVQRYSTVALWCYVLVALSGVLNAWIRIGGFGGLTTRYGVLVLLKVAAVVVLGVFGYLQRDKVVDLLRADPSAQPPKALFARLAGVEVLVMGVAVGLGVALTRSIPPVSEVTRSTDPALERTGYPTPPDFEPSAFWTMWRTEWLFTSVAVVAVGVYVAWVLRLRRRGDQWPVRRLVLWVLGWAIFVYAVDSAVGIYGRVMFSVHMVEHMLIAMVVPLFLVLAAPVTLALRALPVRKDATLGPRELLLAIVHSRFLNVLGNPVVAAVLFFVSLVVFYYSPLFGKALETHTGHVLMVVHFMLTGYLFAWVLVGVDPGPRKWPAPLRLLVLLITVAAHAFFGVALMTGTGLLAPDFFTALQLPWVADPLEDQRAAGGVAWGTGELPTLILAMLVTADWLRQDSAEGRRQARQADRDDDAELKAYNEYLASRSGSGRTPEHKE</sequence>
<dbReference type="Pfam" id="PF05425">
    <property type="entry name" value="CopD"/>
    <property type="match status" value="1"/>
</dbReference>
<dbReference type="InterPro" id="IPR008457">
    <property type="entry name" value="Cu-R_CopD_dom"/>
</dbReference>
<dbReference type="Pfam" id="PF09678">
    <property type="entry name" value="Caa3_CtaG"/>
    <property type="match status" value="1"/>
</dbReference>
<organism evidence="8 9">
    <name type="scientific">Luteipulveratus flavus</name>
    <dbReference type="NCBI Taxonomy" id="3031728"/>
    <lineage>
        <taxon>Bacteria</taxon>
        <taxon>Bacillati</taxon>
        <taxon>Actinomycetota</taxon>
        <taxon>Actinomycetes</taxon>
        <taxon>Micrococcales</taxon>
        <taxon>Dermacoccaceae</taxon>
        <taxon>Luteipulveratus</taxon>
    </lineage>
</organism>
<gene>
    <name evidence="8" type="ORF">P4R38_00785</name>
</gene>
<feature type="transmembrane region" description="Helical" evidence="6">
    <location>
        <begin position="269"/>
        <end position="289"/>
    </location>
</feature>
<feature type="domain" description="Copper resistance protein D" evidence="7">
    <location>
        <begin position="231"/>
        <end position="332"/>
    </location>
</feature>
<comment type="caution">
    <text evidence="8">The sequence shown here is derived from an EMBL/GenBank/DDBJ whole genome shotgun (WGS) entry which is preliminary data.</text>
</comment>
<feature type="transmembrane region" description="Helical" evidence="6">
    <location>
        <begin position="440"/>
        <end position="464"/>
    </location>
</feature>
<evidence type="ECO:0000313" key="9">
    <source>
        <dbReference type="Proteomes" id="UP001528912"/>
    </source>
</evidence>
<evidence type="ECO:0000256" key="5">
    <source>
        <dbReference type="ARBA" id="ARBA00023136"/>
    </source>
</evidence>
<dbReference type="InterPro" id="IPR032694">
    <property type="entry name" value="CopC/D"/>
</dbReference>
<keyword evidence="2" id="KW-1003">Cell membrane</keyword>
<accession>A0ABT6C220</accession>
<dbReference type="EMBL" id="JAROAV010000003">
    <property type="protein sequence ID" value="MDF8262778.1"/>
    <property type="molecule type" value="Genomic_DNA"/>
</dbReference>
<feature type="transmembrane region" description="Helical" evidence="6">
    <location>
        <begin position="235"/>
        <end position="257"/>
    </location>
</feature>
<dbReference type="PANTHER" id="PTHR34820:SF4">
    <property type="entry name" value="INNER MEMBRANE PROTEIN YEBZ"/>
    <property type="match status" value="1"/>
</dbReference>